<organism evidence="5 6">
    <name type="scientific">Methylobacterium oryzae CBMB20</name>
    <dbReference type="NCBI Taxonomy" id="693986"/>
    <lineage>
        <taxon>Bacteria</taxon>
        <taxon>Pseudomonadati</taxon>
        <taxon>Pseudomonadota</taxon>
        <taxon>Alphaproteobacteria</taxon>
        <taxon>Hyphomicrobiales</taxon>
        <taxon>Methylobacteriaceae</taxon>
        <taxon>Methylobacterium</taxon>
    </lineage>
</organism>
<proteinExistence type="inferred from homology"/>
<keyword evidence="5" id="KW-0969">Cilium</keyword>
<comment type="similarity">
    <text evidence="1">Belongs to the FlgD family.</text>
</comment>
<evidence type="ECO:0000256" key="2">
    <source>
        <dbReference type="ARBA" id="ARBA00016013"/>
    </source>
</evidence>
<evidence type="ECO:0000256" key="1">
    <source>
        <dbReference type="ARBA" id="ARBA00010577"/>
    </source>
</evidence>
<dbReference type="Pfam" id="PF03963">
    <property type="entry name" value="FlgD"/>
    <property type="match status" value="1"/>
</dbReference>
<dbReference type="HOGENOM" id="CLU_047535_1_3_5"/>
<dbReference type="KEGG" id="mor:MOC_2098"/>
<evidence type="ECO:0000256" key="4">
    <source>
        <dbReference type="ARBA" id="ARBA00024746"/>
    </source>
</evidence>
<keyword evidence="3" id="KW-1005">Bacterial flagellum biogenesis</keyword>
<keyword evidence="6" id="KW-1185">Reference proteome</keyword>
<dbReference type="STRING" id="693986.MOC_2098"/>
<dbReference type="Proteomes" id="UP000029492">
    <property type="component" value="Chromosome"/>
</dbReference>
<keyword evidence="5" id="KW-0966">Cell projection</keyword>
<gene>
    <name evidence="5" type="ORF">MOC_2098</name>
</gene>
<comment type="function">
    <text evidence="4">Required for flagellar hook formation. May act as a scaffolding protein.</text>
</comment>
<dbReference type="AlphaFoldDB" id="A0A089NVH9"/>
<evidence type="ECO:0000256" key="3">
    <source>
        <dbReference type="ARBA" id="ARBA00022795"/>
    </source>
</evidence>
<accession>A0A089NVH9</accession>
<keyword evidence="5" id="KW-0282">Flagellum</keyword>
<sequence>MAQMKNQDPTAPMKSTDYMGQLATFSQVEQSVNMNSKLDALLTSSSLSQASNLIGHTVTSADGSVTGTVTSARVTKDGLIVHLDSGQDVPYESGLTVS</sequence>
<protein>
    <recommendedName>
        <fullName evidence="2">Basal-body rod modification protein FlgD</fullName>
    </recommendedName>
</protein>
<name>A0A089NVH9_9HYPH</name>
<evidence type="ECO:0000313" key="6">
    <source>
        <dbReference type="Proteomes" id="UP000029492"/>
    </source>
</evidence>
<evidence type="ECO:0000313" key="5">
    <source>
        <dbReference type="EMBL" id="AIQ89853.1"/>
    </source>
</evidence>
<dbReference type="eggNOG" id="COG1843">
    <property type="taxonomic scope" value="Bacteria"/>
</dbReference>
<reference evidence="5 6" key="1">
    <citation type="journal article" date="2014" name="PLoS ONE">
        <title>Genome Information of Methylobacterium oryzae, a Plant-Probiotic Methylotroph in the Phyllosphere.</title>
        <authorList>
            <person name="Kwak M.J."/>
            <person name="Jeong H."/>
            <person name="Madhaiyan M."/>
            <person name="Lee Y."/>
            <person name="Sa T.M."/>
            <person name="Oh T.K."/>
            <person name="Kim J.F."/>
        </authorList>
    </citation>
    <scope>NUCLEOTIDE SEQUENCE [LARGE SCALE GENOMIC DNA]</scope>
    <source>
        <strain evidence="5 6">CBMB20</strain>
    </source>
</reference>
<dbReference type="GO" id="GO:0044781">
    <property type="term" value="P:bacterial-type flagellum organization"/>
    <property type="evidence" value="ECO:0007669"/>
    <property type="project" value="UniProtKB-KW"/>
</dbReference>
<dbReference type="InterPro" id="IPR005648">
    <property type="entry name" value="FlgD"/>
</dbReference>
<dbReference type="NCBIfam" id="NF004670">
    <property type="entry name" value="PRK06009.1"/>
    <property type="match status" value="1"/>
</dbReference>
<dbReference type="EMBL" id="CP003811">
    <property type="protein sequence ID" value="AIQ89853.1"/>
    <property type="molecule type" value="Genomic_DNA"/>
</dbReference>